<evidence type="ECO:0000313" key="2">
    <source>
        <dbReference type="Proteomes" id="UP001139646"/>
    </source>
</evidence>
<dbReference type="RefSeq" id="WP_242285198.1">
    <property type="nucleotide sequence ID" value="NZ_JAKKSL010000001.1"/>
</dbReference>
<accession>A0ABS9X298</accession>
<keyword evidence="2" id="KW-1185">Reference proteome</keyword>
<reference evidence="1" key="1">
    <citation type="submission" date="2022-01" db="EMBL/GenBank/DDBJ databases">
        <title>Colwellia maritima, isolated from seawater.</title>
        <authorList>
            <person name="Kristyanto S."/>
            <person name="Jung J."/>
            <person name="Jeon C.O."/>
        </authorList>
    </citation>
    <scope>NUCLEOTIDE SEQUENCE</scope>
    <source>
        <strain evidence="1">MSW7</strain>
    </source>
</reference>
<gene>
    <name evidence="1" type="ORF">L3081_09525</name>
</gene>
<dbReference type="EMBL" id="JAKKSL010000001">
    <property type="protein sequence ID" value="MCI2283586.1"/>
    <property type="molecule type" value="Genomic_DNA"/>
</dbReference>
<comment type="caution">
    <text evidence="1">The sequence shown here is derived from an EMBL/GenBank/DDBJ whole genome shotgun (WGS) entry which is preliminary data.</text>
</comment>
<proteinExistence type="predicted"/>
<sequence length="87" mass="10057">MMKTFIYILSLVLALAVLGLFVLKQPNGEPWLSIDAFAPSTLEIEEKVNLVTGKLNKVYKNLTSQKSDDIKVYRHLERFGWKLDLFR</sequence>
<organism evidence="1 2">
    <name type="scientific">Colwellia maritima</name>
    <dbReference type="NCBI Taxonomy" id="2912588"/>
    <lineage>
        <taxon>Bacteria</taxon>
        <taxon>Pseudomonadati</taxon>
        <taxon>Pseudomonadota</taxon>
        <taxon>Gammaproteobacteria</taxon>
        <taxon>Alteromonadales</taxon>
        <taxon>Colwelliaceae</taxon>
        <taxon>Colwellia</taxon>
    </lineage>
</organism>
<name>A0ABS9X298_9GAMM</name>
<dbReference type="Proteomes" id="UP001139646">
    <property type="component" value="Unassembled WGS sequence"/>
</dbReference>
<evidence type="ECO:0000313" key="1">
    <source>
        <dbReference type="EMBL" id="MCI2283586.1"/>
    </source>
</evidence>
<protein>
    <submittedName>
        <fullName evidence="1">Uncharacterized protein</fullName>
    </submittedName>
</protein>